<proteinExistence type="predicted"/>
<evidence type="ECO:0000313" key="2">
    <source>
        <dbReference type="Proteomes" id="UP001597548"/>
    </source>
</evidence>
<comment type="caution">
    <text evidence="1">The sequence shown here is derived from an EMBL/GenBank/DDBJ whole genome shotgun (WGS) entry which is preliminary data.</text>
</comment>
<keyword evidence="2" id="KW-1185">Reference proteome</keyword>
<accession>A0ABW5ZZJ6</accession>
<dbReference type="PROSITE" id="PS51257">
    <property type="entry name" value="PROKAR_LIPOPROTEIN"/>
    <property type="match status" value="1"/>
</dbReference>
<dbReference type="RefSeq" id="WP_194506797.1">
    <property type="nucleotide sequence ID" value="NZ_JADILU010000002.1"/>
</dbReference>
<dbReference type="EMBL" id="JBHUOS010000016">
    <property type="protein sequence ID" value="MFD2917996.1"/>
    <property type="molecule type" value="Genomic_DNA"/>
</dbReference>
<name>A0ABW5ZZJ6_9FLAO</name>
<evidence type="ECO:0000313" key="1">
    <source>
        <dbReference type="EMBL" id="MFD2917996.1"/>
    </source>
</evidence>
<reference evidence="2" key="1">
    <citation type="journal article" date="2019" name="Int. J. Syst. Evol. Microbiol.">
        <title>The Global Catalogue of Microorganisms (GCM) 10K type strain sequencing project: providing services to taxonomists for standard genome sequencing and annotation.</title>
        <authorList>
            <consortium name="The Broad Institute Genomics Platform"/>
            <consortium name="The Broad Institute Genome Sequencing Center for Infectious Disease"/>
            <person name="Wu L."/>
            <person name="Ma J."/>
        </authorList>
    </citation>
    <scope>NUCLEOTIDE SEQUENCE [LARGE SCALE GENOMIC DNA]</scope>
    <source>
        <strain evidence="2">KCTC 32514</strain>
    </source>
</reference>
<evidence type="ECO:0008006" key="3">
    <source>
        <dbReference type="Google" id="ProtNLM"/>
    </source>
</evidence>
<protein>
    <recommendedName>
        <fullName evidence="3">Lipoprotein</fullName>
    </recommendedName>
</protein>
<organism evidence="1 2">
    <name type="scientific">Psychroserpens luteus</name>
    <dbReference type="NCBI Taxonomy" id="1434066"/>
    <lineage>
        <taxon>Bacteria</taxon>
        <taxon>Pseudomonadati</taxon>
        <taxon>Bacteroidota</taxon>
        <taxon>Flavobacteriia</taxon>
        <taxon>Flavobacteriales</taxon>
        <taxon>Flavobacteriaceae</taxon>
        <taxon>Psychroserpens</taxon>
    </lineage>
</organism>
<sequence>MKYKLTCILIFSILIYSCKSSNINEKDNYYVGSCSSYRIGTERQITWSYVHIKEADVKLNQVRYCTHNPSVVSQLLYEELGHWDGLYVDKEKKSVIIFWKDQKIEGIDKKFTYGLTSYHDVLSSVIVYDENDNDMLAQNSEYREILLDNFKKRINSYDTDNKSEYHLVARHELAPIYKQLYNFK</sequence>
<dbReference type="Proteomes" id="UP001597548">
    <property type="component" value="Unassembled WGS sequence"/>
</dbReference>
<gene>
    <name evidence="1" type="ORF">ACFS29_20250</name>
</gene>